<sequence length="176" mass="19581">MAKVNIKAFKKVTKIGAPVEKTVKWVVEVTEENIDFLTTQLKRELTLGEKAEVEGQVFIKKLAFNDLHEISKAYDWEINEDNIADSKLKSVSIKRMQAGHLLGSVCEDAKGTPFFSSVQDVLDSEIPFIESLYAVADEVNNFMGKSRKKNLTKTNSGVSSSPLESVEAPSKKQSKK</sequence>
<evidence type="ECO:0000313" key="2">
    <source>
        <dbReference type="EMBL" id="EKU3569512.1"/>
    </source>
</evidence>
<organism evidence="2">
    <name type="scientific">Acinetobacter baumannii</name>
    <dbReference type="NCBI Taxonomy" id="470"/>
    <lineage>
        <taxon>Bacteria</taxon>
        <taxon>Pseudomonadati</taxon>
        <taxon>Pseudomonadota</taxon>
        <taxon>Gammaproteobacteria</taxon>
        <taxon>Moraxellales</taxon>
        <taxon>Moraxellaceae</taxon>
        <taxon>Acinetobacter</taxon>
        <taxon>Acinetobacter calcoaceticus/baumannii complex</taxon>
    </lineage>
</organism>
<name>A0AAD2U465_ACIBA</name>
<protein>
    <submittedName>
        <fullName evidence="2">Phage tail assembly chaperone family protein, TAC</fullName>
    </submittedName>
</protein>
<reference evidence="2" key="1">
    <citation type="submission" date="2023-06" db="EMBL/GenBank/DDBJ databases">
        <authorList>
            <consortium name="Clinical and Environmental Microbiology Branch: Whole genome sequencing antimicrobial resistance pathogens in the healthcare setting"/>
        </authorList>
    </citation>
    <scope>NUCLEOTIDE SEQUENCE</scope>
    <source>
        <strain evidence="2">2021GN-00227</strain>
    </source>
</reference>
<feature type="compositionally biased region" description="Polar residues" evidence="1">
    <location>
        <begin position="152"/>
        <end position="163"/>
    </location>
</feature>
<dbReference type="AlphaFoldDB" id="A0AAD2U465"/>
<accession>A0AAD2U465</accession>
<gene>
    <name evidence="2" type="ORF">MKP18_002946</name>
</gene>
<dbReference type="EMBL" id="ABFEVW020000020">
    <property type="protein sequence ID" value="EKU3569512.1"/>
    <property type="molecule type" value="Genomic_DNA"/>
</dbReference>
<comment type="caution">
    <text evidence="2">The sequence shown here is derived from an EMBL/GenBank/DDBJ whole genome shotgun (WGS) entry which is preliminary data.</text>
</comment>
<evidence type="ECO:0000256" key="1">
    <source>
        <dbReference type="SAM" id="MobiDB-lite"/>
    </source>
</evidence>
<dbReference type="InterPro" id="IPR024410">
    <property type="entry name" value="Phage_TAC_12"/>
</dbReference>
<dbReference type="Pfam" id="PF16459">
    <property type="entry name" value="Phage_TAC_13"/>
    <property type="match status" value="1"/>
</dbReference>
<feature type="region of interest" description="Disordered" evidence="1">
    <location>
        <begin position="146"/>
        <end position="176"/>
    </location>
</feature>
<dbReference type="RefSeq" id="WP_031961195.1">
    <property type="nucleotide sequence ID" value="NZ_CP115621.1"/>
</dbReference>
<dbReference type="EMBL" id="ABFEVW030000020">
    <property type="protein sequence ID" value="EMN1072609.1"/>
    <property type="molecule type" value="Genomic_DNA"/>
</dbReference>
<proteinExistence type="predicted"/>